<dbReference type="Gene3D" id="3.30.2350.10">
    <property type="entry name" value="Pseudouridine synthase"/>
    <property type="match status" value="1"/>
</dbReference>
<evidence type="ECO:0000256" key="3">
    <source>
        <dbReference type="ARBA" id="ARBA00023235"/>
    </source>
</evidence>
<evidence type="ECO:0000256" key="5">
    <source>
        <dbReference type="RuleBase" id="RU362028"/>
    </source>
</evidence>
<gene>
    <name evidence="8" type="ORF">JX360_07070</name>
</gene>
<dbReference type="InterPro" id="IPR036986">
    <property type="entry name" value="S4_RNA-bd_sf"/>
</dbReference>
<feature type="domain" description="RNA-binding S4" evidence="7">
    <location>
        <begin position="40"/>
        <end position="98"/>
    </location>
</feature>
<dbReference type="CDD" id="cd02869">
    <property type="entry name" value="PseudoU_synth_RluA_like"/>
    <property type="match status" value="1"/>
</dbReference>
<dbReference type="EMBL" id="JAFIRA010000013">
    <property type="protein sequence ID" value="MCJ2542669.1"/>
    <property type="molecule type" value="Genomic_DNA"/>
</dbReference>
<evidence type="ECO:0000256" key="6">
    <source>
        <dbReference type="SAM" id="MobiDB-lite"/>
    </source>
</evidence>
<dbReference type="InterPro" id="IPR006224">
    <property type="entry name" value="PsdUridine_synth_RluA-like_CS"/>
</dbReference>
<evidence type="ECO:0000259" key="7">
    <source>
        <dbReference type="SMART" id="SM00363"/>
    </source>
</evidence>
<comment type="function">
    <text evidence="5">Responsible for synthesis of pseudouridine from uracil.</text>
</comment>
<keyword evidence="3 5" id="KW-0413">Isomerase</keyword>
<dbReference type="InterPro" id="IPR050188">
    <property type="entry name" value="RluA_PseudoU_synthase"/>
</dbReference>
<evidence type="ECO:0000256" key="2">
    <source>
        <dbReference type="ARBA" id="ARBA00010876"/>
    </source>
</evidence>
<comment type="caution">
    <text evidence="8">The sequence shown here is derived from an EMBL/GenBank/DDBJ whole genome shotgun (WGS) entry which is preliminary data.</text>
</comment>
<evidence type="ECO:0000313" key="9">
    <source>
        <dbReference type="Proteomes" id="UP000830835"/>
    </source>
</evidence>
<dbReference type="Proteomes" id="UP000830835">
    <property type="component" value="Unassembled WGS sequence"/>
</dbReference>
<proteinExistence type="inferred from homology"/>
<dbReference type="SUPFAM" id="SSF55174">
    <property type="entry name" value="Alpha-L RNA-binding motif"/>
    <property type="match status" value="1"/>
</dbReference>
<feature type="region of interest" description="Disordered" evidence="6">
    <location>
        <begin position="1"/>
        <end position="22"/>
    </location>
</feature>
<comment type="catalytic activity">
    <reaction evidence="1 5">
        <text>a uridine in RNA = a pseudouridine in RNA</text>
        <dbReference type="Rhea" id="RHEA:48348"/>
        <dbReference type="Rhea" id="RHEA-COMP:12068"/>
        <dbReference type="Rhea" id="RHEA-COMP:12069"/>
        <dbReference type="ChEBI" id="CHEBI:65314"/>
        <dbReference type="ChEBI" id="CHEBI:65315"/>
    </reaction>
</comment>
<organism evidence="8 9">
    <name type="scientific">Thermostichus vulcanus str. 'Rupite'</name>
    <dbReference type="NCBI Taxonomy" id="2813851"/>
    <lineage>
        <taxon>Bacteria</taxon>
        <taxon>Bacillati</taxon>
        <taxon>Cyanobacteriota</taxon>
        <taxon>Cyanophyceae</taxon>
        <taxon>Thermostichales</taxon>
        <taxon>Thermostichaceae</taxon>
        <taxon>Thermostichus</taxon>
    </lineage>
</organism>
<accession>A0ABT0CAD0</accession>
<dbReference type="EC" id="5.4.99.-" evidence="5"/>
<evidence type="ECO:0000256" key="4">
    <source>
        <dbReference type="PROSITE-ProRule" id="PRU00182"/>
    </source>
</evidence>
<comment type="similarity">
    <text evidence="2 5">Belongs to the pseudouridine synthase RluA family.</text>
</comment>
<sequence length="334" mass="37180">MGDKVTTVETPEAPLEEDPDEGVEGVEIRQITIPETQQGSRLDRSLAEYWSDLSRSRLQRLIREGQVWLNGNPCLDKNRTLQAGDQIEVRIPAATPLTLQPEWIPLEILYEDADLIVINKPRDLVVHPAPGHSSGTLVHALLAHCPNLSGINGAQRPGIVHRLDKDTTGALVIAKQDQAHQHLQAQIQAKTARRIYLGVVLGRPAQSHGTLSAPIGRHPVDRQKMAVVEPPKGRAAVTHWQVLERLGNYSLMQFELETGRTHQIRVHAAHLRLPIVGDPLYTQSKSSPVKLRGQALHAWKLSFVHPRSGQPMQFTAPLPEEFERLLRQLRSQAG</sequence>
<dbReference type="PROSITE" id="PS01129">
    <property type="entry name" value="PSI_RLU"/>
    <property type="match status" value="1"/>
</dbReference>
<dbReference type="SMART" id="SM00363">
    <property type="entry name" value="S4"/>
    <property type="match status" value="1"/>
</dbReference>
<dbReference type="PANTHER" id="PTHR21600">
    <property type="entry name" value="MITOCHONDRIAL RNA PSEUDOURIDINE SYNTHASE"/>
    <property type="match status" value="1"/>
</dbReference>
<dbReference type="InterPro" id="IPR006225">
    <property type="entry name" value="PsdUridine_synth_RluC/D"/>
</dbReference>
<dbReference type="SUPFAM" id="SSF55120">
    <property type="entry name" value="Pseudouridine synthase"/>
    <property type="match status" value="1"/>
</dbReference>
<dbReference type="Pfam" id="PF00849">
    <property type="entry name" value="PseudoU_synth_2"/>
    <property type="match status" value="1"/>
</dbReference>
<evidence type="ECO:0000313" key="8">
    <source>
        <dbReference type="EMBL" id="MCJ2542669.1"/>
    </source>
</evidence>
<dbReference type="InterPro" id="IPR020103">
    <property type="entry name" value="PsdUridine_synth_cat_dom_sf"/>
</dbReference>
<name>A0ABT0CAD0_THEVL</name>
<dbReference type="NCBIfam" id="TIGR00005">
    <property type="entry name" value="rluA_subfam"/>
    <property type="match status" value="1"/>
</dbReference>
<protein>
    <recommendedName>
        <fullName evidence="5">Pseudouridine synthase</fullName>
        <ecNumber evidence="5">5.4.99.-</ecNumber>
    </recommendedName>
</protein>
<dbReference type="Pfam" id="PF01479">
    <property type="entry name" value="S4"/>
    <property type="match status" value="1"/>
</dbReference>
<dbReference type="InterPro" id="IPR002942">
    <property type="entry name" value="S4_RNA-bd"/>
</dbReference>
<dbReference type="PROSITE" id="PS50889">
    <property type="entry name" value="S4"/>
    <property type="match status" value="1"/>
</dbReference>
<keyword evidence="9" id="KW-1185">Reference proteome</keyword>
<dbReference type="InterPro" id="IPR006145">
    <property type="entry name" value="PsdUridine_synth_RsuA/RluA"/>
</dbReference>
<reference evidence="8" key="1">
    <citation type="submission" date="2021-02" db="EMBL/GenBank/DDBJ databases">
        <title>The CRISPR/cas machinery reduction and long-range gene transfer in the hot spring cyanobacterium Synechococcus.</title>
        <authorList>
            <person name="Dvorak P."/>
            <person name="Jahodarova E."/>
            <person name="Hasler P."/>
            <person name="Poulickova A."/>
        </authorList>
    </citation>
    <scope>NUCLEOTIDE SEQUENCE</scope>
    <source>
        <strain evidence="8">Rupite</strain>
    </source>
</reference>
<evidence type="ECO:0000256" key="1">
    <source>
        <dbReference type="ARBA" id="ARBA00000073"/>
    </source>
</evidence>
<keyword evidence="4" id="KW-0694">RNA-binding</keyword>
<dbReference type="Gene3D" id="3.10.290.10">
    <property type="entry name" value="RNA-binding S4 domain"/>
    <property type="match status" value="1"/>
</dbReference>
<dbReference type="PANTHER" id="PTHR21600:SF44">
    <property type="entry name" value="RIBOSOMAL LARGE SUBUNIT PSEUDOURIDINE SYNTHASE D"/>
    <property type="match status" value="1"/>
</dbReference>
<dbReference type="CDD" id="cd00165">
    <property type="entry name" value="S4"/>
    <property type="match status" value="1"/>
</dbReference>